<dbReference type="InterPro" id="IPR003615">
    <property type="entry name" value="HNH_nuc"/>
</dbReference>
<dbReference type="InterPro" id="IPR052892">
    <property type="entry name" value="NA-targeting_endonuclease"/>
</dbReference>
<dbReference type="Gene3D" id="1.10.30.50">
    <property type="match status" value="1"/>
</dbReference>
<dbReference type="CDD" id="cd00085">
    <property type="entry name" value="HNHc"/>
    <property type="match status" value="1"/>
</dbReference>
<accession>A0A382CE21</accession>
<dbReference type="EMBL" id="UINC01033977">
    <property type="protein sequence ID" value="SVB24099.1"/>
    <property type="molecule type" value="Genomic_DNA"/>
</dbReference>
<proteinExistence type="predicted"/>
<organism evidence="2">
    <name type="scientific">marine metagenome</name>
    <dbReference type="NCBI Taxonomy" id="408172"/>
    <lineage>
        <taxon>unclassified sequences</taxon>
        <taxon>metagenomes</taxon>
        <taxon>ecological metagenomes</taxon>
    </lineage>
</organism>
<reference evidence="2" key="1">
    <citation type="submission" date="2018-05" db="EMBL/GenBank/DDBJ databases">
        <authorList>
            <person name="Lanie J.A."/>
            <person name="Ng W.-L."/>
            <person name="Kazmierczak K.M."/>
            <person name="Andrzejewski T.M."/>
            <person name="Davidsen T.M."/>
            <person name="Wayne K.J."/>
            <person name="Tettelin H."/>
            <person name="Glass J.I."/>
            <person name="Rusch D."/>
            <person name="Podicherti R."/>
            <person name="Tsui H.-C.T."/>
            <person name="Winkler M.E."/>
        </authorList>
    </citation>
    <scope>NUCLEOTIDE SEQUENCE</scope>
</reference>
<gene>
    <name evidence="2" type="ORF">METZ01_LOCUS176953</name>
</gene>
<dbReference type="PANTHER" id="PTHR33877">
    <property type="entry name" value="SLL1193 PROTEIN"/>
    <property type="match status" value="1"/>
</dbReference>
<dbReference type="PANTHER" id="PTHR33877:SF2">
    <property type="entry name" value="OS07G0170200 PROTEIN"/>
    <property type="match status" value="1"/>
</dbReference>
<dbReference type="InterPro" id="IPR002711">
    <property type="entry name" value="HNH"/>
</dbReference>
<name>A0A382CE21_9ZZZZ</name>
<sequence length="131" mass="14690">MASRAIGTIDAPVLVLNQNYQPLNICSARRALILMGRGKAESIINGVGEVRSVADIFPLPSVVRLFYMVKKPLVRRKLSRQALFYRDNFTCQYCGKGTKKLTVDHIQPRCKGGKHTWENVVSACSKCNHKK</sequence>
<feature type="non-terminal residue" evidence="2">
    <location>
        <position position="131"/>
    </location>
</feature>
<evidence type="ECO:0000259" key="1">
    <source>
        <dbReference type="SMART" id="SM00507"/>
    </source>
</evidence>
<protein>
    <recommendedName>
        <fullName evidence="1">HNH nuclease domain-containing protein</fullName>
    </recommendedName>
</protein>
<dbReference type="AlphaFoldDB" id="A0A382CE21"/>
<dbReference type="GO" id="GO:0008270">
    <property type="term" value="F:zinc ion binding"/>
    <property type="evidence" value="ECO:0007669"/>
    <property type="project" value="InterPro"/>
</dbReference>
<dbReference type="SMART" id="SM00507">
    <property type="entry name" value="HNHc"/>
    <property type="match status" value="1"/>
</dbReference>
<dbReference type="GO" id="GO:0004519">
    <property type="term" value="F:endonuclease activity"/>
    <property type="evidence" value="ECO:0007669"/>
    <property type="project" value="InterPro"/>
</dbReference>
<dbReference type="GO" id="GO:0003676">
    <property type="term" value="F:nucleic acid binding"/>
    <property type="evidence" value="ECO:0007669"/>
    <property type="project" value="InterPro"/>
</dbReference>
<evidence type="ECO:0000313" key="2">
    <source>
        <dbReference type="EMBL" id="SVB24099.1"/>
    </source>
</evidence>
<dbReference type="Pfam" id="PF01844">
    <property type="entry name" value="HNH"/>
    <property type="match status" value="1"/>
</dbReference>
<feature type="domain" description="HNH nuclease" evidence="1">
    <location>
        <begin position="78"/>
        <end position="129"/>
    </location>
</feature>